<accession>A0AAN8PRN5</accession>
<protein>
    <recommendedName>
        <fullName evidence="9">J domain-containing protein</fullName>
    </recommendedName>
</protein>
<dbReference type="InterPro" id="IPR036869">
    <property type="entry name" value="J_dom_sf"/>
</dbReference>
<evidence type="ECO:0000256" key="3">
    <source>
        <dbReference type="ARBA" id="ARBA00022989"/>
    </source>
</evidence>
<evidence type="ECO:0000313" key="11">
    <source>
        <dbReference type="Proteomes" id="UP001347796"/>
    </source>
</evidence>
<keyword evidence="5" id="KW-0143">Chaperone</keyword>
<dbReference type="GO" id="GO:0006457">
    <property type="term" value="P:protein folding"/>
    <property type="evidence" value="ECO:0007669"/>
    <property type="project" value="InterPro"/>
</dbReference>
<comment type="subcellular location">
    <subcellularLocation>
        <location evidence="1">Membrane</location>
        <topology evidence="1">Multi-pass membrane protein</topology>
    </subcellularLocation>
</comment>
<dbReference type="PROSITE" id="PS00636">
    <property type="entry name" value="DNAJ_1"/>
    <property type="match status" value="1"/>
</dbReference>
<keyword evidence="2 7" id="KW-0812">Transmembrane</keyword>
<feature type="chain" id="PRO_5043025191" description="J domain-containing protein" evidence="8">
    <location>
        <begin position="25"/>
        <end position="337"/>
    </location>
</feature>
<keyword evidence="11" id="KW-1185">Reference proteome</keyword>
<gene>
    <name evidence="10" type="ORF">SNE40_009511</name>
</gene>
<dbReference type="InterPro" id="IPR018253">
    <property type="entry name" value="DnaJ_domain_CS"/>
</dbReference>
<dbReference type="PRINTS" id="PR00625">
    <property type="entry name" value="JDOMAIN"/>
</dbReference>
<organism evidence="10 11">
    <name type="scientific">Patella caerulea</name>
    <name type="common">Rayed Mediterranean limpet</name>
    <dbReference type="NCBI Taxonomy" id="87958"/>
    <lineage>
        <taxon>Eukaryota</taxon>
        <taxon>Metazoa</taxon>
        <taxon>Spiralia</taxon>
        <taxon>Lophotrochozoa</taxon>
        <taxon>Mollusca</taxon>
        <taxon>Gastropoda</taxon>
        <taxon>Patellogastropoda</taxon>
        <taxon>Patelloidea</taxon>
        <taxon>Patellidae</taxon>
        <taxon>Patella</taxon>
    </lineage>
</organism>
<sequence>MALQKNNRTLTLLCWVMCVYNVQAYIDGLYCGKENCYDILAVTRDSTKGEITKGYRKLARQWHPDKHKTEEAKKVAHEMFQKIGNAYEILKDDAQREDYNYMLDNPDEYYSHYFYYYQHRLAPKVDIRIVIAVTITIVSIIQYFGAWNNYNSAIDYLCKDPKYRARAIDTAVKEKLLNNASNKGKSRRIKIKEDEEQVIREVIESNMDIRGGYQKPKYTDVLWIQLIFLPYYIVLYMIWWLKWTWKFTIMRTEYGEEEKYYLIKKYMKYGKTQWDAIEDYDKENFLNLELWKKENFKEWKAQQDEEMKAKLAESARYKSYRRYMKKGGPGQISFGPE</sequence>
<dbReference type="PANTHER" id="PTHR44176">
    <property type="entry name" value="DNAJ HOMOLOG SUBFAMILY C MEMBER 25"/>
    <property type="match status" value="1"/>
</dbReference>
<evidence type="ECO:0000256" key="4">
    <source>
        <dbReference type="ARBA" id="ARBA00023136"/>
    </source>
</evidence>
<dbReference type="InterPro" id="IPR044632">
    <property type="entry name" value="DNAJC25-like"/>
</dbReference>
<dbReference type="FunFam" id="1.10.287.110:FF:000036">
    <property type="entry name" value="dnaJ homolog subfamily C member 25"/>
    <property type="match status" value="1"/>
</dbReference>
<feature type="domain" description="J" evidence="9">
    <location>
        <begin position="35"/>
        <end position="103"/>
    </location>
</feature>
<evidence type="ECO:0000256" key="5">
    <source>
        <dbReference type="ARBA" id="ARBA00023186"/>
    </source>
</evidence>
<evidence type="ECO:0000256" key="1">
    <source>
        <dbReference type="ARBA" id="ARBA00004141"/>
    </source>
</evidence>
<keyword evidence="8" id="KW-0732">Signal</keyword>
<comment type="similarity">
    <text evidence="6">Belongs to the DNAJC25 family.</text>
</comment>
<dbReference type="CDD" id="cd06257">
    <property type="entry name" value="DnaJ"/>
    <property type="match status" value="1"/>
</dbReference>
<evidence type="ECO:0000256" key="7">
    <source>
        <dbReference type="SAM" id="Phobius"/>
    </source>
</evidence>
<dbReference type="PANTHER" id="PTHR44176:SF1">
    <property type="entry name" value="DNAJ HOMOLOG SUBFAMILY C MEMBER 25"/>
    <property type="match status" value="1"/>
</dbReference>
<dbReference type="PROSITE" id="PS50076">
    <property type="entry name" value="DNAJ_2"/>
    <property type="match status" value="1"/>
</dbReference>
<name>A0AAN8PRN5_PATCE</name>
<comment type="caution">
    <text evidence="10">The sequence shown here is derived from an EMBL/GenBank/DDBJ whole genome shotgun (WGS) entry which is preliminary data.</text>
</comment>
<dbReference type="Gene3D" id="1.10.287.110">
    <property type="entry name" value="DnaJ domain"/>
    <property type="match status" value="1"/>
</dbReference>
<keyword evidence="3 7" id="KW-1133">Transmembrane helix</keyword>
<keyword evidence="4 7" id="KW-0472">Membrane</keyword>
<dbReference type="SUPFAM" id="SSF46565">
    <property type="entry name" value="Chaperone J-domain"/>
    <property type="match status" value="1"/>
</dbReference>
<dbReference type="EMBL" id="JAZGQO010000007">
    <property type="protein sequence ID" value="KAK6181709.1"/>
    <property type="molecule type" value="Genomic_DNA"/>
</dbReference>
<dbReference type="InterPro" id="IPR001623">
    <property type="entry name" value="DnaJ_domain"/>
</dbReference>
<dbReference type="Proteomes" id="UP001347796">
    <property type="component" value="Unassembled WGS sequence"/>
</dbReference>
<reference evidence="10 11" key="1">
    <citation type="submission" date="2024-01" db="EMBL/GenBank/DDBJ databases">
        <title>The genome of the rayed Mediterranean limpet Patella caerulea (Linnaeus, 1758).</title>
        <authorList>
            <person name="Anh-Thu Weber A."/>
            <person name="Halstead-Nussloch G."/>
        </authorList>
    </citation>
    <scope>NUCLEOTIDE SEQUENCE [LARGE SCALE GENOMIC DNA]</scope>
    <source>
        <strain evidence="10">AATW-2023a</strain>
        <tissue evidence="10">Whole specimen</tissue>
    </source>
</reference>
<feature type="signal peptide" evidence="8">
    <location>
        <begin position="1"/>
        <end position="24"/>
    </location>
</feature>
<dbReference type="AlphaFoldDB" id="A0AAN8PRN5"/>
<dbReference type="Pfam" id="PF00226">
    <property type="entry name" value="DnaJ"/>
    <property type="match status" value="1"/>
</dbReference>
<evidence type="ECO:0000256" key="8">
    <source>
        <dbReference type="SAM" id="SignalP"/>
    </source>
</evidence>
<feature type="transmembrane region" description="Helical" evidence="7">
    <location>
        <begin position="222"/>
        <end position="241"/>
    </location>
</feature>
<dbReference type="SMART" id="SM00271">
    <property type="entry name" value="DnaJ"/>
    <property type="match status" value="1"/>
</dbReference>
<evidence type="ECO:0000259" key="9">
    <source>
        <dbReference type="PROSITE" id="PS50076"/>
    </source>
</evidence>
<proteinExistence type="inferred from homology"/>
<evidence type="ECO:0000256" key="6">
    <source>
        <dbReference type="ARBA" id="ARBA00024193"/>
    </source>
</evidence>
<dbReference type="GO" id="GO:0005789">
    <property type="term" value="C:endoplasmic reticulum membrane"/>
    <property type="evidence" value="ECO:0007669"/>
    <property type="project" value="TreeGrafter"/>
</dbReference>
<evidence type="ECO:0000256" key="2">
    <source>
        <dbReference type="ARBA" id="ARBA00022692"/>
    </source>
</evidence>
<evidence type="ECO:0000313" key="10">
    <source>
        <dbReference type="EMBL" id="KAK6181709.1"/>
    </source>
</evidence>